<keyword evidence="6" id="KW-0723">Serine/threonine-protein kinase</keyword>
<dbReference type="GO" id="GO:0004674">
    <property type="term" value="F:protein serine/threonine kinase activity"/>
    <property type="evidence" value="ECO:0007669"/>
    <property type="project" value="UniProtKB-KW"/>
</dbReference>
<dbReference type="InterPro" id="IPR017441">
    <property type="entry name" value="Protein_kinase_ATP_BS"/>
</dbReference>
<dbReference type="SMART" id="SM00369">
    <property type="entry name" value="LRR_TYP"/>
    <property type="match status" value="14"/>
</dbReference>
<reference evidence="26" key="1">
    <citation type="journal article" date="2012" name="Nature">
        <title>The tomato genome sequence provides insights into fleshy fruit evolution.</title>
        <authorList>
            <consortium name="Tomato Genome Consortium"/>
        </authorList>
    </citation>
    <scope>NUCLEOTIDE SEQUENCE [LARGE SCALE GENOMIC DNA]</scope>
    <source>
        <strain evidence="26">cv. Heinz 1706</strain>
    </source>
</reference>
<dbReference type="PROSITE" id="PS00107">
    <property type="entry name" value="PROTEIN_KINASE_ATP"/>
    <property type="match status" value="1"/>
</dbReference>
<dbReference type="GO" id="GO:0009791">
    <property type="term" value="P:post-embryonic development"/>
    <property type="evidence" value="ECO:0007669"/>
    <property type="project" value="UniProtKB-ARBA"/>
</dbReference>
<feature type="signal peptide" evidence="24">
    <location>
        <begin position="1"/>
        <end position="25"/>
    </location>
</feature>
<keyword evidence="9" id="KW-0808">Transferase</keyword>
<dbReference type="InterPro" id="IPR003591">
    <property type="entry name" value="Leu-rich_rpt_typical-subtyp"/>
</dbReference>
<dbReference type="InterPro" id="IPR013210">
    <property type="entry name" value="LRR_N_plant-typ"/>
</dbReference>
<evidence type="ECO:0000256" key="14">
    <source>
        <dbReference type="ARBA" id="ARBA00022777"/>
    </source>
</evidence>
<keyword evidence="10 23" id="KW-0812">Transmembrane</keyword>
<feature type="domain" description="Protein kinase" evidence="25">
    <location>
        <begin position="872"/>
        <end position="1125"/>
    </location>
</feature>
<dbReference type="InParanoid" id="A0A3Q7FPM5"/>
<keyword evidence="11 24" id="KW-0732">Signal</keyword>
<accession>A0A3Q7FPM5</accession>
<dbReference type="SMR" id="A0A3Q7FPM5"/>
<comment type="catalytic activity">
    <reaction evidence="20">
        <text>L-threonyl-[protein] + ATP = O-phospho-L-threonyl-[protein] + ADP + H(+)</text>
        <dbReference type="Rhea" id="RHEA:46608"/>
        <dbReference type="Rhea" id="RHEA-COMP:11060"/>
        <dbReference type="Rhea" id="RHEA-COMP:11605"/>
        <dbReference type="ChEBI" id="CHEBI:15378"/>
        <dbReference type="ChEBI" id="CHEBI:30013"/>
        <dbReference type="ChEBI" id="CHEBI:30616"/>
        <dbReference type="ChEBI" id="CHEBI:61977"/>
        <dbReference type="ChEBI" id="CHEBI:456216"/>
        <dbReference type="EC" id="2.7.11.1"/>
    </reaction>
</comment>
<dbReference type="InterPro" id="IPR000719">
    <property type="entry name" value="Prot_kinase_dom"/>
</dbReference>
<evidence type="ECO:0000256" key="10">
    <source>
        <dbReference type="ARBA" id="ARBA00022692"/>
    </source>
</evidence>
<dbReference type="Gene3D" id="3.30.200.20">
    <property type="entry name" value="Phosphorylase Kinase, domain 1"/>
    <property type="match status" value="1"/>
</dbReference>
<dbReference type="SUPFAM" id="SSF56112">
    <property type="entry name" value="Protein kinase-like (PK-like)"/>
    <property type="match status" value="1"/>
</dbReference>
<dbReference type="InterPro" id="IPR032675">
    <property type="entry name" value="LRR_dom_sf"/>
</dbReference>
<dbReference type="PROSITE" id="PS00108">
    <property type="entry name" value="PROTEIN_KINASE_ST"/>
    <property type="match status" value="1"/>
</dbReference>
<evidence type="ECO:0000256" key="24">
    <source>
        <dbReference type="SAM" id="SignalP"/>
    </source>
</evidence>
<keyword evidence="13 22" id="KW-0547">Nucleotide-binding</keyword>
<dbReference type="PANTHER" id="PTHR27008">
    <property type="entry name" value="OS04G0122200 PROTEIN"/>
    <property type="match status" value="1"/>
</dbReference>
<evidence type="ECO:0000256" key="19">
    <source>
        <dbReference type="ARBA" id="ARBA00023180"/>
    </source>
</evidence>
<evidence type="ECO:0000256" key="23">
    <source>
        <dbReference type="SAM" id="Phobius"/>
    </source>
</evidence>
<comment type="subcellular location">
    <subcellularLocation>
        <location evidence="1">Cell membrane</location>
        <topology evidence="1">Single-pass membrane protein</topology>
    </subcellularLocation>
    <subcellularLocation>
        <location evidence="2">Membrane</location>
        <topology evidence="2">Single-pass type I membrane protein</topology>
    </subcellularLocation>
</comment>
<keyword evidence="7" id="KW-0597">Phosphoprotein</keyword>
<dbReference type="EC" id="2.7.11.1" evidence="4"/>
<dbReference type="EnsemblPlants" id="Solyc02g072393.1.1">
    <property type="protein sequence ID" value="Solyc02g072393.1.1"/>
    <property type="gene ID" value="Solyc02g072393.1"/>
</dbReference>
<keyword evidence="12" id="KW-0677">Repeat</keyword>
<keyword evidence="8" id="KW-0433">Leucine-rich repeat</keyword>
<dbReference type="PANTHER" id="PTHR27008:SF602">
    <property type="entry name" value="LRR RECEPTOR-LIKE SERINE_THREONINE-PROTEIN KINASE EFR"/>
    <property type="match status" value="1"/>
</dbReference>
<dbReference type="SUPFAM" id="SSF52058">
    <property type="entry name" value="L domain-like"/>
    <property type="match status" value="3"/>
</dbReference>
<keyword evidence="14" id="KW-0418">Kinase</keyword>
<dbReference type="FunFam" id="1.10.510.10:FF:000358">
    <property type="entry name" value="Putative leucine-rich repeat receptor-like serine/threonine-protein kinase"/>
    <property type="match status" value="1"/>
</dbReference>
<dbReference type="Gramene" id="Solyc02g072393.1.1">
    <property type="protein sequence ID" value="Solyc02g072393.1.1"/>
    <property type="gene ID" value="Solyc02g072393.1"/>
</dbReference>
<dbReference type="OMA" id="STAKANC"/>
<dbReference type="InterPro" id="IPR051809">
    <property type="entry name" value="Plant_receptor-like_S/T_kinase"/>
</dbReference>
<dbReference type="Pfam" id="PF08263">
    <property type="entry name" value="LRRNT_2"/>
    <property type="match status" value="2"/>
</dbReference>
<dbReference type="FunFam" id="3.80.10.10:FF:000095">
    <property type="entry name" value="LRR receptor-like serine/threonine-protein kinase GSO1"/>
    <property type="match status" value="1"/>
</dbReference>
<keyword evidence="15 22" id="KW-0067">ATP-binding</keyword>
<dbReference type="GO" id="GO:0005886">
    <property type="term" value="C:plasma membrane"/>
    <property type="evidence" value="ECO:0007669"/>
    <property type="project" value="UniProtKB-SubCell"/>
</dbReference>
<keyword evidence="17 23" id="KW-0472">Membrane</keyword>
<dbReference type="GO" id="GO:0005524">
    <property type="term" value="F:ATP binding"/>
    <property type="evidence" value="ECO:0007669"/>
    <property type="project" value="UniProtKB-UniRule"/>
</dbReference>
<organism evidence="26">
    <name type="scientific">Solanum lycopersicum</name>
    <name type="common">Tomato</name>
    <name type="synonym">Lycopersicon esculentum</name>
    <dbReference type="NCBI Taxonomy" id="4081"/>
    <lineage>
        <taxon>Eukaryota</taxon>
        <taxon>Viridiplantae</taxon>
        <taxon>Streptophyta</taxon>
        <taxon>Embryophyta</taxon>
        <taxon>Tracheophyta</taxon>
        <taxon>Spermatophyta</taxon>
        <taxon>Magnoliopsida</taxon>
        <taxon>eudicotyledons</taxon>
        <taxon>Gunneridae</taxon>
        <taxon>Pentapetalae</taxon>
        <taxon>asterids</taxon>
        <taxon>lamiids</taxon>
        <taxon>Solanales</taxon>
        <taxon>Solanaceae</taxon>
        <taxon>Solanoideae</taxon>
        <taxon>Solaneae</taxon>
        <taxon>Solanum</taxon>
        <taxon>Solanum subgen. Lycopersicon</taxon>
    </lineage>
</organism>
<dbReference type="PROSITE" id="PS50011">
    <property type="entry name" value="PROTEIN_KINASE_DOM"/>
    <property type="match status" value="1"/>
</dbReference>
<dbReference type="GO" id="GO:0004672">
    <property type="term" value="F:protein kinase activity"/>
    <property type="evidence" value="ECO:0000318"/>
    <property type="project" value="GO_Central"/>
</dbReference>
<evidence type="ECO:0000256" key="7">
    <source>
        <dbReference type="ARBA" id="ARBA00022553"/>
    </source>
</evidence>
<evidence type="ECO:0000256" key="5">
    <source>
        <dbReference type="ARBA" id="ARBA00022475"/>
    </source>
</evidence>
<evidence type="ECO:0000256" key="22">
    <source>
        <dbReference type="PROSITE-ProRule" id="PRU10141"/>
    </source>
</evidence>
<evidence type="ECO:0000256" key="2">
    <source>
        <dbReference type="ARBA" id="ARBA00004479"/>
    </source>
</evidence>
<dbReference type="Gene3D" id="3.80.10.10">
    <property type="entry name" value="Ribonuclease Inhibitor"/>
    <property type="match status" value="4"/>
</dbReference>
<evidence type="ECO:0000256" key="13">
    <source>
        <dbReference type="ARBA" id="ARBA00022741"/>
    </source>
</evidence>
<dbReference type="FunFam" id="3.80.10.10:FF:000101">
    <property type="entry name" value="LRR receptor-like serine/threonine-protein kinase ERECTA"/>
    <property type="match status" value="1"/>
</dbReference>
<evidence type="ECO:0000256" key="18">
    <source>
        <dbReference type="ARBA" id="ARBA00023170"/>
    </source>
</evidence>
<dbReference type="FunFam" id="3.80.10.10:FF:000233">
    <property type="entry name" value="Leucine-rich repeat receptor-like protein kinase TDR"/>
    <property type="match status" value="1"/>
</dbReference>
<name>A0A3Q7FPM5_SOLLC</name>
<evidence type="ECO:0000256" key="12">
    <source>
        <dbReference type="ARBA" id="ARBA00022737"/>
    </source>
</evidence>
<evidence type="ECO:0000256" key="20">
    <source>
        <dbReference type="ARBA" id="ARBA00047899"/>
    </source>
</evidence>
<dbReference type="InterPro" id="IPR001611">
    <property type="entry name" value="Leu-rich_rpt"/>
</dbReference>
<reference evidence="26" key="2">
    <citation type="submission" date="2019-01" db="UniProtKB">
        <authorList>
            <consortium name="EnsemblPlants"/>
        </authorList>
    </citation>
    <scope>IDENTIFICATION</scope>
    <source>
        <strain evidence="26">cv. Heinz 1706</strain>
    </source>
</reference>
<evidence type="ECO:0000256" key="8">
    <source>
        <dbReference type="ARBA" id="ARBA00022614"/>
    </source>
</evidence>
<dbReference type="FunFam" id="3.30.200.20:FF:000661">
    <property type="entry name" value="Serine-threonine protein kinase plant-type"/>
    <property type="match status" value="1"/>
</dbReference>
<sequence>MEKYPSFQLLTILFLLLHVLATCLAMNITTDQTSLLALKYQITSDPYQIISTNWSSSVSVCNWIGVTCGSRHQRVTVLNISDMGFSGTIPSQLGELSFLVSLDLSYNSFHGELPPEFSRLRKLRAINLSFNNFTGNIPRFLGDFQDLQIFNIENNSFSGFIPSSISNMTNLGFLNLRYNNLEGNIPAGIAVLRSLKWLSFGFSKLNGSNVLTMFNISILEYLDLRNAGLTGDFPSDLCRRLPRLQKLGLNFNRLSGEIPRRISECSQLQVLLLMENNLIGTIPGELGNLQLLQQLALGNNKLEGTIPNEIGHLYNLKQLGLEQNALTGSIPVSIFSISSLQVLSMWDNKLEGPLPREVGNLTMVNVLDLGMNSLMGVLPDEIGNLQELLMLKLDFNDFSGSIPVGIFNGSTLVSITLTQNRISGNLPNTIGRGSPNLERIFLGANNIDGLLPSSISNLSKLTVLELSANALTGSIPDFLGNLGLIEILNLQGNFFTSDSSMLSFITPLANCKHLRELILSINPLNAILPKSIGNLSSLQTFEAIGCNLKGHIPNEIGNLRNLSYLKLDKNDFTGIVPTTISSLEKLQQFSLGTNRISGPFPIVVCELPNLGLLNLSQNQMWGNIPSCLGNVTSLREIYLDSNKFTASIPSSLWNLKDILKLNLSSNFFNGSLPLEVGNLKAAIILDLSRNQISGNIPSTLGGLQKLIQLSLAQNRIEGFIPETFGELISLEALDLSNNNISGVIPKSLEALKQLHSFNVSFNRLHGEIPSGGPFLNLPYQSFLSNEGLCGNPQKHVPACRSNSKNHSNSKKRRIIWIVVVSSVISIIGLASAIIFVLMRRQGKVIKAEDEWSPEVAPQRFSYYELQRATQGFDENNLLGSGGFGSVFKGTLADGMILAVKVFNVQMEGTFQTFDRECEILRNLRHRNLTKIISSCCNLDFKALVLEYMPNGSLDKLLYSREYSLNIMQRLNILVDVASALEYLHHGYSVPVIHCDLKPSNVLLDKDMVGHLTDFGIAKLLTKEESIAHTTTFATIGYIAPEYGLEGLISKRSDVFSYGIMLLETFTKKKPNDEMFTGDLDLKSWVHSSLPNKLDEIIDADLLTVDEQKLNENLAMNISTDQSSLLASKSHISSDPFHILSTNWSSSTSVCDWIGITCSSRHQRVIALNISNMGFSGTIPPQLGNLSFLVSLDLSKNNFRTVTGILRELPSEFSHLRRLRVINLSYTNFRRNSIGIATLPSLIRFSMGYNKLLNGSNVLSKFSISTLEYLDLRNSGLTGDFPSDLCHRLPRLRNLALGNNMLSGEVPRNISECQSFNS</sequence>
<evidence type="ECO:0000256" key="9">
    <source>
        <dbReference type="ARBA" id="ARBA00022679"/>
    </source>
</evidence>
<comment type="similarity">
    <text evidence="3">Belongs to the protein kinase superfamily. Ser/Thr protein kinase family.</text>
</comment>
<dbReference type="Proteomes" id="UP000004994">
    <property type="component" value="Chromosome 2"/>
</dbReference>
<evidence type="ECO:0000256" key="17">
    <source>
        <dbReference type="ARBA" id="ARBA00023136"/>
    </source>
</evidence>
<evidence type="ECO:0000256" key="3">
    <source>
        <dbReference type="ARBA" id="ARBA00008684"/>
    </source>
</evidence>
<keyword evidence="5" id="KW-1003">Cell membrane</keyword>
<dbReference type="SUPFAM" id="SSF52047">
    <property type="entry name" value="RNI-like"/>
    <property type="match status" value="1"/>
</dbReference>
<evidence type="ECO:0000256" key="16">
    <source>
        <dbReference type="ARBA" id="ARBA00022989"/>
    </source>
</evidence>
<evidence type="ECO:0000256" key="1">
    <source>
        <dbReference type="ARBA" id="ARBA00004162"/>
    </source>
</evidence>
<keyword evidence="27" id="KW-1185">Reference proteome</keyword>
<evidence type="ECO:0000259" key="25">
    <source>
        <dbReference type="PROSITE" id="PS50011"/>
    </source>
</evidence>
<protein>
    <recommendedName>
        <fullName evidence="4">non-specific serine/threonine protein kinase</fullName>
        <ecNumber evidence="4">2.7.11.1</ecNumber>
    </recommendedName>
</protein>
<evidence type="ECO:0000256" key="4">
    <source>
        <dbReference type="ARBA" id="ARBA00012513"/>
    </source>
</evidence>
<keyword evidence="19" id="KW-0325">Glycoprotein</keyword>
<dbReference type="InterPro" id="IPR011009">
    <property type="entry name" value="Kinase-like_dom_sf"/>
</dbReference>
<keyword evidence="18" id="KW-0675">Receptor</keyword>
<proteinExistence type="inferred from homology"/>
<evidence type="ECO:0000256" key="11">
    <source>
        <dbReference type="ARBA" id="ARBA00022729"/>
    </source>
</evidence>
<dbReference type="PaxDb" id="4081-Solyc02g072400.1.1"/>
<dbReference type="GO" id="GO:0050832">
    <property type="term" value="P:defense response to fungus"/>
    <property type="evidence" value="ECO:0007669"/>
    <property type="project" value="UniProtKB-ARBA"/>
</dbReference>
<dbReference type="SMART" id="SM00220">
    <property type="entry name" value="S_TKc"/>
    <property type="match status" value="1"/>
</dbReference>
<dbReference type="Pfam" id="PF00560">
    <property type="entry name" value="LRR_1"/>
    <property type="match status" value="7"/>
</dbReference>
<dbReference type="Pfam" id="PF13855">
    <property type="entry name" value="LRR_8"/>
    <property type="match status" value="3"/>
</dbReference>
<evidence type="ECO:0000256" key="6">
    <source>
        <dbReference type="ARBA" id="ARBA00022527"/>
    </source>
</evidence>
<evidence type="ECO:0000313" key="26">
    <source>
        <dbReference type="EnsemblPlants" id="Solyc02g072393.1.1"/>
    </source>
</evidence>
<comment type="catalytic activity">
    <reaction evidence="21">
        <text>L-seryl-[protein] + ATP = O-phospho-L-seryl-[protein] + ADP + H(+)</text>
        <dbReference type="Rhea" id="RHEA:17989"/>
        <dbReference type="Rhea" id="RHEA-COMP:9863"/>
        <dbReference type="Rhea" id="RHEA-COMP:11604"/>
        <dbReference type="ChEBI" id="CHEBI:15378"/>
        <dbReference type="ChEBI" id="CHEBI:29999"/>
        <dbReference type="ChEBI" id="CHEBI:30616"/>
        <dbReference type="ChEBI" id="CHEBI:83421"/>
        <dbReference type="ChEBI" id="CHEBI:456216"/>
        <dbReference type="EC" id="2.7.11.1"/>
    </reaction>
</comment>
<feature type="chain" id="PRO_5018554277" description="non-specific serine/threonine protein kinase" evidence="24">
    <location>
        <begin position="26"/>
        <end position="1317"/>
    </location>
</feature>
<dbReference type="InterPro" id="IPR008271">
    <property type="entry name" value="Ser/Thr_kinase_AS"/>
</dbReference>
<evidence type="ECO:0000313" key="27">
    <source>
        <dbReference type="Proteomes" id="UP000004994"/>
    </source>
</evidence>
<evidence type="ECO:0000256" key="15">
    <source>
        <dbReference type="ARBA" id="ARBA00022840"/>
    </source>
</evidence>
<keyword evidence="16 23" id="KW-1133">Transmembrane helix</keyword>
<dbReference type="PROSITE" id="PS51450">
    <property type="entry name" value="LRR"/>
    <property type="match status" value="1"/>
</dbReference>
<feature type="binding site" evidence="22">
    <location>
        <position position="900"/>
    </location>
    <ligand>
        <name>ATP</name>
        <dbReference type="ChEBI" id="CHEBI:30616"/>
    </ligand>
</feature>
<evidence type="ECO:0000256" key="21">
    <source>
        <dbReference type="ARBA" id="ARBA00048679"/>
    </source>
</evidence>
<dbReference type="Gene3D" id="1.10.510.10">
    <property type="entry name" value="Transferase(Phosphotransferase) domain 1"/>
    <property type="match status" value="1"/>
</dbReference>
<dbReference type="STRING" id="4081.A0A3Q7FPM5"/>
<feature type="transmembrane region" description="Helical" evidence="23">
    <location>
        <begin position="814"/>
        <end position="837"/>
    </location>
</feature>
<dbReference type="Pfam" id="PF00069">
    <property type="entry name" value="Pkinase"/>
    <property type="match status" value="1"/>
</dbReference>